<dbReference type="InterPro" id="IPR014721">
    <property type="entry name" value="Ribsml_uS5_D2-typ_fold_subgr"/>
</dbReference>
<comment type="similarity">
    <text evidence="1">Belongs to the GHMP kinase family. GalK subfamily.</text>
</comment>
<dbReference type="GO" id="GO:0005829">
    <property type="term" value="C:cytosol"/>
    <property type="evidence" value="ECO:0007669"/>
    <property type="project" value="TreeGrafter"/>
</dbReference>
<feature type="domain" description="Galactokinase N-terminal" evidence="14">
    <location>
        <begin position="16"/>
        <end position="64"/>
    </location>
</feature>
<evidence type="ECO:0000313" key="15">
    <source>
        <dbReference type="EMBL" id="NDV61464.1"/>
    </source>
</evidence>
<name>A0A6B2LZV6_9BACT</name>
<dbReference type="EMBL" id="JAAGNX010000001">
    <property type="protein sequence ID" value="NDV61464.1"/>
    <property type="molecule type" value="Genomic_DNA"/>
</dbReference>
<dbReference type="GO" id="GO:0046872">
    <property type="term" value="F:metal ion binding"/>
    <property type="evidence" value="ECO:0007669"/>
    <property type="project" value="UniProtKB-KW"/>
</dbReference>
<evidence type="ECO:0000256" key="4">
    <source>
        <dbReference type="ARBA" id="ARBA00022723"/>
    </source>
</evidence>
<keyword evidence="2" id="KW-0963">Cytoplasm</keyword>
<dbReference type="PRINTS" id="PR00959">
    <property type="entry name" value="MEVGALKINASE"/>
</dbReference>
<evidence type="ECO:0000256" key="11">
    <source>
        <dbReference type="NCBIfam" id="TIGR00131"/>
    </source>
</evidence>
<dbReference type="FunFam" id="3.30.230.10:FF:000017">
    <property type="entry name" value="Galactokinase"/>
    <property type="match status" value="1"/>
</dbReference>
<dbReference type="PRINTS" id="PR00473">
    <property type="entry name" value="GALCTOKINASE"/>
</dbReference>
<dbReference type="Pfam" id="PF10509">
    <property type="entry name" value="GalKase_gal_bdg"/>
    <property type="match status" value="1"/>
</dbReference>
<evidence type="ECO:0000256" key="3">
    <source>
        <dbReference type="ARBA" id="ARBA00022679"/>
    </source>
</evidence>
<gene>
    <name evidence="15" type="primary">galK</name>
    <name evidence="15" type="ORF">G0Q06_03270</name>
</gene>
<evidence type="ECO:0000256" key="7">
    <source>
        <dbReference type="ARBA" id="ARBA00022840"/>
    </source>
</evidence>
<keyword evidence="10" id="KW-0119">Carbohydrate metabolism</keyword>
<keyword evidence="7" id="KW-0067">ATP-binding</keyword>
<proteinExistence type="inferred from homology"/>
<dbReference type="GO" id="GO:0005524">
    <property type="term" value="F:ATP binding"/>
    <property type="evidence" value="ECO:0007669"/>
    <property type="project" value="UniProtKB-UniRule"/>
</dbReference>
<evidence type="ECO:0000256" key="5">
    <source>
        <dbReference type="ARBA" id="ARBA00022741"/>
    </source>
</evidence>
<reference evidence="15 16" key="1">
    <citation type="submission" date="2020-02" db="EMBL/GenBank/DDBJ databases">
        <title>Albibacoteraceae fam. nov., the first described family within the subdivision 4 Verrucomicrobia.</title>
        <authorList>
            <person name="Xi F."/>
        </authorList>
    </citation>
    <scope>NUCLEOTIDE SEQUENCE [LARGE SCALE GENOMIC DNA]</scope>
    <source>
        <strain evidence="15 16">CK1056</strain>
    </source>
</reference>
<dbReference type="Proteomes" id="UP000478417">
    <property type="component" value="Unassembled WGS sequence"/>
</dbReference>
<evidence type="ECO:0000259" key="12">
    <source>
        <dbReference type="Pfam" id="PF00288"/>
    </source>
</evidence>
<keyword evidence="9" id="KW-0299">Galactose metabolism</keyword>
<comment type="caution">
    <text evidence="15">The sequence shown here is derived from an EMBL/GenBank/DDBJ whole genome shotgun (WGS) entry which is preliminary data.</text>
</comment>
<accession>A0A6B2LZV6</accession>
<evidence type="ECO:0000259" key="13">
    <source>
        <dbReference type="Pfam" id="PF08544"/>
    </source>
</evidence>
<organism evidence="15 16">
    <name type="scientific">Oceanipulchritudo coccoides</name>
    <dbReference type="NCBI Taxonomy" id="2706888"/>
    <lineage>
        <taxon>Bacteria</taxon>
        <taxon>Pseudomonadati</taxon>
        <taxon>Verrucomicrobiota</taxon>
        <taxon>Opitutia</taxon>
        <taxon>Puniceicoccales</taxon>
        <taxon>Oceanipulchritudinaceae</taxon>
        <taxon>Oceanipulchritudo</taxon>
    </lineage>
</organism>
<protein>
    <recommendedName>
        <fullName evidence="11">Galactokinase</fullName>
        <ecNumber evidence="11">2.7.1.6</ecNumber>
    </recommendedName>
</protein>
<keyword evidence="16" id="KW-1185">Reference proteome</keyword>
<keyword evidence="4" id="KW-0479">Metal-binding</keyword>
<dbReference type="InterPro" id="IPR013750">
    <property type="entry name" value="GHMP_kinase_C_dom"/>
</dbReference>
<feature type="domain" description="GHMP kinase C-terminal" evidence="13">
    <location>
        <begin position="287"/>
        <end position="360"/>
    </location>
</feature>
<evidence type="ECO:0000256" key="9">
    <source>
        <dbReference type="ARBA" id="ARBA00023144"/>
    </source>
</evidence>
<dbReference type="GO" id="GO:0004335">
    <property type="term" value="F:galactokinase activity"/>
    <property type="evidence" value="ECO:0007669"/>
    <property type="project" value="UniProtKB-UniRule"/>
</dbReference>
<dbReference type="Pfam" id="PF00288">
    <property type="entry name" value="GHMP_kinases_N"/>
    <property type="match status" value="1"/>
</dbReference>
<evidence type="ECO:0000256" key="8">
    <source>
        <dbReference type="ARBA" id="ARBA00022842"/>
    </source>
</evidence>
<keyword evidence="8" id="KW-0460">Magnesium</keyword>
<dbReference type="SUPFAM" id="SSF54211">
    <property type="entry name" value="Ribosomal protein S5 domain 2-like"/>
    <property type="match status" value="1"/>
</dbReference>
<dbReference type="GO" id="GO:0006012">
    <property type="term" value="P:galactose metabolic process"/>
    <property type="evidence" value="ECO:0007669"/>
    <property type="project" value="UniProtKB-UniRule"/>
</dbReference>
<dbReference type="RefSeq" id="WP_163962428.1">
    <property type="nucleotide sequence ID" value="NZ_JAAGNX010000001.1"/>
</dbReference>
<keyword evidence="5" id="KW-0547">Nucleotide-binding</keyword>
<dbReference type="EC" id="2.7.1.6" evidence="11"/>
<dbReference type="PROSITE" id="PS00106">
    <property type="entry name" value="GALACTOKINASE"/>
    <property type="match status" value="1"/>
</dbReference>
<dbReference type="InterPro" id="IPR006206">
    <property type="entry name" value="Mevalonate/galactokinase"/>
</dbReference>
<dbReference type="AlphaFoldDB" id="A0A6B2LZV6"/>
<dbReference type="SUPFAM" id="SSF55060">
    <property type="entry name" value="GHMP Kinase, C-terminal domain"/>
    <property type="match status" value="1"/>
</dbReference>
<dbReference type="Gene3D" id="3.30.230.10">
    <property type="match status" value="1"/>
</dbReference>
<dbReference type="PROSITE" id="PS00627">
    <property type="entry name" value="GHMP_KINASES_ATP"/>
    <property type="match status" value="1"/>
</dbReference>
<dbReference type="InterPro" id="IPR020568">
    <property type="entry name" value="Ribosomal_Su5_D2-typ_SF"/>
</dbReference>
<dbReference type="Pfam" id="PF08544">
    <property type="entry name" value="GHMP_kinases_C"/>
    <property type="match status" value="1"/>
</dbReference>
<keyword evidence="6 15" id="KW-0418">Kinase</keyword>
<dbReference type="PANTHER" id="PTHR10457">
    <property type="entry name" value="MEVALONATE KINASE/GALACTOKINASE"/>
    <property type="match status" value="1"/>
</dbReference>
<evidence type="ECO:0000256" key="1">
    <source>
        <dbReference type="ARBA" id="ARBA00006566"/>
    </source>
</evidence>
<dbReference type="Gene3D" id="3.30.70.890">
    <property type="entry name" value="GHMP kinase, C-terminal domain"/>
    <property type="match status" value="1"/>
</dbReference>
<evidence type="ECO:0000256" key="2">
    <source>
        <dbReference type="ARBA" id="ARBA00022490"/>
    </source>
</evidence>
<dbReference type="PIRSF" id="PIRSF000530">
    <property type="entry name" value="Galactokinase"/>
    <property type="match status" value="1"/>
</dbReference>
<sequence length="393" mass="42268">MKIPQSAEGLIDNVREQFKMNFGDDAEIVAFAPGRVNVIGEHVDYNGGWVLPAAIDRFLVMAVKARSGKEVRLATATYDGRVEFTLDEIAPGRSRGWDRYVRGVLAGIIGAGNDLTGFDACFDSNIPIGGGLSSSAAFEAATGLAALALCGGEMDRFELAKLCQHAEHEYAGVPCGIMDQAAVLNCKAGHLLFLDCENETFEQAPFKADGWRLMIINSGVAHELADGEYAKRRKACHDAAEIIGVSSLRHIAIEELDATLANESLNEEMRKCVRHNVTENDRTHKAVAALAAGDIEEAGKQMNLSHASLRDDYRVSCDELDYIAEIAQPLEGVAGCRMTGGGFGGSCIALVREEVAENVSTLISTAFSTRFKHAPKIFLTTPETSAHAFKTGV</sequence>
<evidence type="ECO:0000259" key="14">
    <source>
        <dbReference type="Pfam" id="PF10509"/>
    </source>
</evidence>
<feature type="domain" description="GHMP kinase N-terminal" evidence="12">
    <location>
        <begin position="112"/>
        <end position="184"/>
    </location>
</feature>
<dbReference type="PANTHER" id="PTHR10457:SF7">
    <property type="entry name" value="GALACTOKINASE-RELATED"/>
    <property type="match status" value="1"/>
</dbReference>
<evidence type="ECO:0000256" key="10">
    <source>
        <dbReference type="ARBA" id="ARBA00023277"/>
    </source>
</evidence>
<keyword evidence="3 15" id="KW-0808">Transferase</keyword>
<dbReference type="InterPro" id="IPR019539">
    <property type="entry name" value="GalKase_N"/>
</dbReference>
<dbReference type="FunFam" id="3.30.70.890:FF:000001">
    <property type="entry name" value="Galactokinase"/>
    <property type="match status" value="1"/>
</dbReference>
<dbReference type="InterPro" id="IPR006204">
    <property type="entry name" value="GHMP_kinase_N_dom"/>
</dbReference>
<evidence type="ECO:0000256" key="6">
    <source>
        <dbReference type="ARBA" id="ARBA00022777"/>
    </source>
</evidence>
<dbReference type="NCBIfam" id="TIGR00131">
    <property type="entry name" value="gal_kin"/>
    <property type="match status" value="1"/>
</dbReference>
<dbReference type="InterPro" id="IPR006203">
    <property type="entry name" value="GHMP_knse_ATP-bd_CS"/>
</dbReference>
<dbReference type="InterPro" id="IPR019741">
    <property type="entry name" value="Galactokinase_CS"/>
</dbReference>
<dbReference type="InterPro" id="IPR000705">
    <property type="entry name" value="Galactokinase"/>
</dbReference>
<dbReference type="InterPro" id="IPR036554">
    <property type="entry name" value="GHMP_kinase_C_sf"/>
</dbReference>
<evidence type="ECO:0000313" key="16">
    <source>
        <dbReference type="Proteomes" id="UP000478417"/>
    </source>
</evidence>